<evidence type="ECO:0000256" key="11">
    <source>
        <dbReference type="PIRSR" id="PIRSR000412-50"/>
    </source>
</evidence>
<evidence type="ECO:0000256" key="9">
    <source>
        <dbReference type="ARBA" id="ARBA00022898"/>
    </source>
</evidence>
<feature type="domain" description="Serine hydroxymethyltransferase-like" evidence="12">
    <location>
        <begin position="8"/>
        <end position="386"/>
    </location>
</feature>
<comment type="function">
    <text evidence="10">Catalyzes the reversible interconversion of serine and glycine with tetrahydrofolate (THF) serving as the one-carbon carrier. This reaction serves as the major source of one-carbon groups required for the biosynthesis of purines, thymidylate, methionine, and other important biomolecules. Also exhibits THF-independent aldolase activity toward beta-hydroxyamino acids, producing glycine and aldehydes, via a retro-aldol mechanism.</text>
</comment>
<keyword evidence="7 10" id="KW-0028">Amino-acid biosynthesis</keyword>
<dbReference type="GO" id="GO:0030170">
    <property type="term" value="F:pyridoxal phosphate binding"/>
    <property type="evidence" value="ECO:0007669"/>
    <property type="project" value="UniProtKB-UniRule"/>
</dbReference>
<evidence type="ECO:0000256" key="8">
    <source>
        <dbReference type="ARBA" id="ARBA00022679"/>
    </source>
</evidence>
<comment type="pathway">
    <text evidence="10">One-carbon metabolism; tetrahydrofolate interconversion.</text>
</comment>
<feature type="site" description="Plays an important role in substrate specificity" evidence="10">
    <location>
        <position position="228"/>
    </location>
</feature>
<evidence type="ECO:0000259" key="12">
    <source>
        <dbReference type="Pfam" id="PF00464"/>
    </source>
</evidence>
<dbReference type="Pfam" id="PF00464">
    <property type="entry name" value="SHMT"/>
    <property type="match status" value="1"/>
</dbReference>
<dbReference type="PROSITE" id="PS00096">
    <property type="entry name" value="SHMT"/>
    <property type="match status" value="1"/>
</dbReference>
<dbReference type="SUPFAM" id="SSF53383">
    <property type="entry name" value="PLP-dependent transferases"/>
    <property type="match status" value="1"/>
</dbReference>
<accession>A0A4D6Y9R7</accession>
<dbReference type="AlphaFoldDB" id="A0A4D6Y9R7"/>
<dbReference type="UniPathway" id="UPA00193"/>
<dbReference type="PANTHER" id="PTHR11680">
    <property type="entry name" value="SERINE HYDROXYMETHYLTRANSFERASE"/>
    <property type="match status" value="1"/>
</dbReference>
<feature type="binding site" evidence="10">
    <location>
        <position position="246"/>
    </location>
    <ligand>
        <name>(6S)-5,6,7,8-tetrahydrofolate</name>
        <dbReference type="ChEBI" id="CHEBI:57453"/>
    </ligand>
</feature>
<proteinExistence type="inferred from homology"/>
<dbReference type="FunFam" id="3.40.640.10:FF:000001">
    <property type="entry name" value="Serine hydroxymethyltransferase"/>
    <property type="match status" value="1"/>
</dbReference>
<dbReference type="RefSeq" id="WP_158353399.1">
    <property type="nucleotide sequence ID" value="NZ_CP034852.1"/>
</dbReference>
<evidence type="ECO:0000256" key="7">
    <source>
        <dbReference type="ARBA" id="ARBA00022605"/>
    </source>
</evidence>
<dbReference type="CDD" id="cd00378">
    <property type="entry name" value="SHMT"/>
    <property type="match status" value="1"/>
</dbReference>
<evidence type="ECO:0000256" key="10">
    <source>
        <dbReference type="HAMAP-Rule" id="MF_00051"/>
    </source>
</evidence>
<evidence type="ECO:0000256" key="3">
    <source>
        <dbReference type="ARBA" id="ARBA00006376"/>
    </source>
</evidence>
<evidence type="ECO:0000256" key="4">
    <source>
        <dbReference type="ARBA" id="ARBA00011738"/>
    </source>
</evidence>
<feature type="binding site" evidence="10">
    <location>
        <begin position="355"/>
        <end position="357"/>
    </location>
    <ligand>
        <name>(6S)-5,6,7,8-tetrahydrofolate</name>
        <dbReference type="ChEBI" id="CHEBI:57453"/>
    </ligand>
</feature>
<dbReference type="PANTHER" id="PTHR11680:SF50">
    <property type="entry name" value="SERINE HYDROXYMETHYLTRANSFERASE"/>
    <property type="match status" value="1"/>
</dbReference>
<reference evidence="13 14" key="1">
    <citation type="submission" date="2018-12" db="EMBL/GenBank/DDBJ databases">
        <authorList>
            <person name="Chong R.A."/>
        </authorList>
    </citation>
    <scope>NUCLEOTIDE SEQUENCE [LARGE SCALE GENOMIC DNA]</scope>
    <source>
        <strain evidence="13 14">Tca</strain>
    </source>
</reference>
<dbReference type="UniPathway" id="UPA00288">
    <property type="reaction ID" value="UER01023"/>
</dbReference>
<dbReference type="InterPro" id="IPR015424">
    <property type="entry name" value="PyrdxlP-dep_Trfase"/>
</dbReference>
<evidence type="ECO:0000313" key="13">
    <source>
        <dbReference type="EMBL" id="QCI26756.1"/>
    </source>
</evidence>
<dbReference type="InterPro" id="IPR039429">
    <property type="entry name" value="SHMT-like_dom"/>
</dbReference>
<evidence type="ECO:0000313" key="14">
    <source>
        <dbReference type="Proteomes" id="UP000298782"/>
    </source>
</evidence>
<dbReference type="Proteomes" id="UP000298782">
    <property type="component" value="Chromosome"/>
</dbReference>
<comment type="subunit">
    <text evidence="4 10">Homodimer.</text>
</comment>
<dbReference type="PIRSF" id="PIRSF000412">
    <property type="entry name" value="SHMT"/>
    <property type="match status" value="1"/>
</dbReference>
<evidence type="ECO:0000256" key="5">
    <source>
        <dbReference type="ARBA" id="ARBA00022490"/>
    </source>
</evidence>
<dbReference type="Gene3D" id="3.40.640.10">
    <property type="entry name" value="Type I PLP-dependent aspartate aminotransferase-like (Major domain)"/>
    <property type="match status" value="1"/>
</dbReference>
<dbReference type="HAMAP" id="MF_00051">
    <property type="entry name" value="SHMT"/>
    <property type="match status" value="1"/>
</dbReference>
<dbReference type="InterPro" id="IPR015422">
    <property type="entry name" value="PyrdxlP-dep_Trfase_small"/>
</dbReference>
<name>A0A4D6Y9R7_9GAMM</name>
<dbReference type="InterPro" id="IPR019798">
    <property type="entry name" value="Ser_HO-MeTrfase_PLP_BS"/>
</dbReference>
<dbReference type="GO" id="GO:0035999">
    <property type="term" value="P:tetrahydrofolate interconversion"/>
    <property type="evidence" value="ECO:0007669"/>
    <property type="project" value="UniProtKB-UniRule"/>
</dbReference>
<gene>
    <name evidence="10" type="primary">glyA</name>
    <name evidence="13" type="ORF">D9V80_01105</name>
</gene>
<dbReference type="GO" id="GO:0019264">
    <property type="term" value="P:glycine biosynthetic process from serine"/>
    <property type="evidence" value="ECO:0007669"/>
    <property type="project" value="UniProtKB-UniRule"/>
</dbReference>
<keyword evidence="5 10" id="KW-0963">Cytoplasm</keyword>
<organism evidence="13 14">
    <name type="scientific">Buchnera aphidicola</name>
    <name type="common">Thelaxes californica</name>
    <dbReference type="NCBI Taxonomy" id="1315998"/>
    <lineage>
        <taxon>Bacteria</taxon>
        <taxon>Pseudomonadati</taxon>
        <taxon>Pseudomonadota</taxon>
        <taxon>Gammaproteobacteria</taxon>
        <taxon>Enterobacterales</taxon>
        <taxon>Erwiniaceae</taxon>
        <taxon>Buchnera</taxon>
    </lineage>
</organism>
<keyword evidence="13" id="KW-0489">Methyltransferase</keyword>
<evidence type="ECO:0000256" key="6">
    <source>
        <dbReference type="ARBA" id="ARBA00022563"/>
    </source>
</evidence>
<sequence>MLKSNILLKNYDKTIWDILQLEKKRQEEHIELIASENYASRLILELQGSEFTNKYAEGYPEKRYYGGCQNVDLIENIAIQRAKKLFQADYVNVQPHSGSQANFAVYNALLKPGDLILGMNLSHGGHLTHGSKVNFSGKIYNSIFYGVDKKGDIDYQQIEYLAYKNKPKMIIGGFSSYSGLANWKLMREIADSVNAYLLVDMSHIAGLIVAHLYPNPLSHAHIVTSTTHKTLSGPRGGIILSNEKDESLYKKINSSVFPGTQGGPLVHVIAAKAVAFKEAMEIDFHKYQKKILLNAKIMSKNFIENNFDLVSNGTNNHLFVINLTNLKITGKQAEHVLQKANITVNKNSIPYDVLSPFVTSGIRIGTPAITRRGFTELDAYQVSEWIIKILKNIDNETVVNMIKKEVIKLCQQYPVYIK</sequence>
<feature type="binding site" evidence="10">
    <location>
        <position position="121"/>
    </location>
    <ligand>
        <name>(6S)-5,6,7,8-tetrahydrofolate</name>
        <dbReference type="ChEBI" id="CHEBI:57453"/>
    </ligand>
</feature>
<comment type="similarity">
    <text evidence="3 10">Belongs to the SHMT family.</text>
</comment>
<comment type="cofactor">
    <cofactor evidence="1 10 11">
        <name>pyridoxal 5'-phosphate</name>
        <dbReference type="ChEBI" id="CHEBI:597326"/>
    </cofactor>
</comment>
<feature type="modified residue" description="N6-(pyridoxal phosphate)lysine" evidence="10 11">
    <location>
        <position position="229"/>
    </location>
</feature>
<keyword evidence="6 10" id="KW-0554">One-carbon metabolism</keyword>
<reference evidence="13 14" key="2">
    <citation type="submission" date="2019-05" db="EMBL/GenBank/DDBJ databases">
        <title>Genome evolution of the obligate endosymbiont Buchnera aphidicola.</title>
        <authorList>
            <person name="Moran N.A."/>
        </authorList>
    </citation>
    <scope>NUCLEOTIDE SEQUENCE [LARGE SCALE GENOMIC DNA]</scope>
    <source>
        <strain evidence="13 14">Tca</strain>
    </source>
</reference>
<keyword evidence="8 10" id="KW-0808">Transferase</keyword>
<dbReference type="InterPro" id="IPR015421">
    <property type="entry name" value="PyrdxlP-dep_Trfase_major"/>
</dbReference>
<dbReference type="GO" id="GO:0032259">
    <property type="term" value="P:methylation"/>
    <property type="evidence" value="ECO:0007669"/>
    <property type="project" value="UniProtKB-KW"/>
</dbReference>
<dbReference type="GO" id="GO:0008168">
    <property type="term" value="F:methyltransferase activity"/>
    <property type="evidence" value="ECO:0007669"/>
    <property type="project" value="UniProtKB-KW"/>
</dbReference>
<evidence type="ECO:0000256" key="2">
    <source>
        <dbReference type="ARBA" id="ARBA00004496"/>
    </source>
</evidence>
<comment type="subcellular location">
    <subcellularLocation>
        <location evidence="2 10">Cytoplasm</location>
    </subcellularLocation>
</comment>
<dbReference type="EC" id="2.1.2.1" evidence="10"/>
<dbReference type="OrthoDB" id="9803846at2"/>
<protein>
    <recommendedName>
        <fullName evidence="10">Serine hydroxymethyltransferase</fullName>
        <shortName evidence="10">SHMT</shortName>
        <shortName evidence="10">Serine methylase</shortName>
        <ecNumber evidence="10">2.1.2.1</ecNumber>
    </recommendedName>
</protein>
<dbReference type="EMBL" id="CP034852">
    <property type="protein sequence ID" value="QCI26756.1"/>
    <property type="molecule type" value="Genomic_DNA"/>
</dbReference>
<dbReference type="GO" id="GO:0005829">
    <property type="term" value="C:cytosol"/>
    <property type="evidence" value="ECO:0007669"/>
    <property type="project" value="TreeGrafter"/>
</dbReference>
<keyword evidence="9 10" id="KW-0663">Pyridoxal phosphate</keyword>
<dbReference type="InterPro" id="IPR001085">
    <property type="entry name" value="Ser_HO-MeTrfase"/>
</dbReference>
<dbReference type="InterPro" id="IPR049943">
    <property type="entry name" value="Ser_HO-MeTrfase-like"/>
</dbReference>
<comment type="catalytic activity">
    <reaction evidence="10">
        <text>(6R)-5,10-methylene-5,6,7,8-tetrahydrofolate + glycine + H2O = (6S)-5,6,7,8-tetrahydrofolate + L-serine</text>
        <dbReference type="Rhea" id="RHEA:15481"/>
        <dbReference type="ChEBI" id="CHEBI:15377"/>
        <dbReference type="ChEBI" id="CHEBI:15636"/>
        <dbReference type="ChEBI" id="CHEBI:33384"/>
        <dbReference type="ChEBI" id="CHEBI:57305"/>
        <dbReference type="ChEBI" id="CHEBI:57453"/>
        <dbReference type="EC" id="2.1.2.1"/>
    </reaction>
</comment>
<feature type="binding site" evidence="10">
    <location>
        <begin position="125"/>
        <end position="127"/>
    </location>
    <ligand>
        <name>(6S)-5,6,7,8-tetrahydrofolate</name>
        <dbReference type="ChEBI" id="CHEBI:57453"/>
    </ligand>
</feature>
<evidence type="ECO:0000256" key="1">
    <source>
        <dbReference type="ARBA" id="ARBA00001933"/>
    </source>
</evidence>
<keyword evidence="14" id="KW-1185">Reference proteome</keyword>
<dbReference type="Gene3D" id="3.90.1150.10">
    <property type="entry name" value="Aspartate Aminotransferase, domain 1"/>
    <property type="match status" value="1"/>
</dbReference>
<dbReference type="GO" id="GO:0004372">
    <property type="term" value="F:glycine hydroxymethyltransferase activity"/>
    <property type="evidence" value="ECO:0007669"/>
    <property type="project" value="UniProtKB-UniRule"/>
</dbReference>
<dbReference type="NCBIfam" id="NF000586">
    <property type="entry name" value="PRK00011.1"/>
    <property type="match status" value="1"/>
</dbReference>
<comment type="pathway">
    <text evidence="10">Amino-acid biosynthesis; glycine biosynthesis; glycine from L-serine: step 1/1.</text>
</comment>